<evidence type="ECO:0000256" key="4">
    <source>
        <dbReference type="SAM" id="SignalP"/>
    </source>
</evidence>
<evidence type="ECO:0000256" key="2">
    <source>
        <dbReference type="ARBA" id="ARBA00009477"/>
    </source>
</evidence>
<dbReference type="EMBL" id="JPIN01000001">
    <property type="protein sequence ID" value="KFZ29795.1"/>
    <property type="molecule type" value="Genomic_DNA"/>
</dbReference>
<dbReference type="GO" id="GO:0005886">
    <property type="term" value="C:plasma membrane"/>
    <property type="evidence" value="ECO:0007669"/>
    <property type="project" value="UniProtKB-SubCell"/>
</dbReference>
<sequence>MRQRTLSPIAAAVFTGVLLLAGCSDQEQAQAQPQQQQQQTVGVVTLQPQNVDLNVTLPGRATAYRTAEVRPQVGGILQAQLFTEGSEVEQGQSLYQIDPANYEADVASAKASVAQAKATLSAATARFDRFAGLLAEKAVSQQEFDEAEASYLQAQAQLKVAEAALERAELNLGYTKVYAPISGRIGRSMLTEGALVSAGQAQALATIHQLDPIYVDVQQASEAYFQLQRAIASGQVTTDADNRPSVRLFANGSDQVIAEGKLLFNEVTVDPSTSTITLRAQFANPDRAILPGMYVTAEVDTGSLQNALLAPQAGVTRDPRGRAVALVVNSEGEVEQRYLTVDGTSGDSWIVRDGLSAGDKVIVEGLQKVQPGAKVQTEEVK</sequence>
<dbReference type="PANTHER" id="PTHR30158:SF3">
    <property type="entry name" value="MULTIDRUG EFFLUX PUMP SUBUNIT ACRA-RELATED"/>
    <property type="match status" value="1"/>
</dbReference>
<dbReference type="InterPro" id="IPR058624">
    <property type="entry name" value="MdtA-like_HH"/>
</dbReference>
<comment type="caution">
    <text evidence="9">The sequence shown here is derived from an EMBL/GenBank/DDBJ whole genome shotgun (WGS) entry which is preliminary data.</text>
</comment>
<evidence type="ECO:0000256" key="3">
    <source>
        <dbReference type="SAM" id="Coils"/>
    </source>
</evidence>
<dbReference type="OrthoDB" id="9800613at2"/>
<protein>
    <submittedName>
        <fullName evidence="9">Uncharacterized protein</fullName>
    </submittedName>
</protein>
<evidence type="ECO:0000259" key="7">
    <source>
        <dbReference type="Pfam" id="PF25944"/>
    </source>
</evidence>
<proteinExistence type="inferred from homology"/>
<dbReference type="GO" id="GO:0046677">
    <property type="term" value="P:response to antibiotic"/>
    <property type="evidence" value="ECO:0007669"/>
    <property type="project" value="TreeGrafter"/>
</dbReference>
<keyword evidence="3" id="KW-0175">Coiled coil</keyword>
<reference evidence="9 10" key="1">
    <citation type="submission" date="2014-06" db="EMBL/GenBank/DDBJ databases">
        <title>Draft genome sequence of Idiomarina sp. MCCC 1A10513.</title>
        <authorList>
            <person name="Du J."/>
            <person name="Lai Q."/>
            <person name="Shao Z."/>
        </authorList>
    </citation>
    <scope>NUCLEOTIDE SEQUENCE [LARGE SCALE GENOMIC DNA]</scope>
    <source>
        <strain evidence="9 10">MCCC 1A10513</strain>
    </source>
</reference>
<gene>
    <name evidence="9" type="ORF">IDAT_01485</name>
</gene>
<feature type="domain" description="Multidrug resistance protein MdtA-like alpha-helical hairpin" evidence="5">
    <location>
        <begin position="106"/>
        <end position="175"/>
    </location>
</feature>
<dbReference type="Pfam" id="PF25876">
    <property type="entry name" value="HH_MFP_RND"/>
    <property type="match status" value="1"/>
</dbReference>
<dbReference type="FunFam" id="2.40.420.20:FF:000001">
    <property type="entry name" value="Efflux RND transporter periplasmic adaptor subunit"/>
    <property type="match status" value="1"/>
</dbReference>
<feature type="signal peptide" evidence="4">
    <location>
        <begin position="1"/>
        <end position="29"/>
    </location>
</feature>
<dbReference type="Proteomes" id="UP000053718">
    <property type="component" value="Unassembled WGS sequence"/>
</dbReference>
<dbReference type="Gene3D" id="2.40.50.100">
    <property type="match status" value="1"/>
</dbReference>
<dbReference type="PANTHER" id="PTHR30158">
    <property type="entry name" value="ACRA/E-RELATED COMPONENT OF DRUG EFFLUX TRANSPORTER"/>
    <property type="match status" value="1"/>
</dbReference>
<dbReference type="RefSeq" id="WP_034729557.1">
    <property type="nucleotide sequence ID" value="NZ_JPIN01000001.1"/>
</dbReference>
<dbReference type="Gene3D" id="2.40.30.170">
    <property type="match status" value="1"/>
</dbReference>
<dbReference type="InterPro" id="IPR058625">
    <property type="entry name" value="MdtA-like_BSH"/>
</dbReference>
<evidence type="ECO:0000259" key="8">
    <source>
        <dbReference type="Pfam" id="PF25967"/>
    </source>
</evidence>
<dbReference type="Pfam" id="PF25917">
    <property type="entry name" value="BSH_RND"/>
    <property type="match status" value="1"/>
</dbReference>
<dbReference type="InterPro" id="IPR058626">
    <property type="entry name" value="MdtA-like_b-barrel"/>
</dbReference>
<dbReference type="STRING" id="1517416.IDAT_01485"/>
<feature type="domain" description="Multidrug resistance protein MdtA-like beta-barrel" evidence="7">
    <location>
        <begin position="212"/>
        <end position="302"/>
    </location>
</feature>
<dbReference type="SUPFAM" id="SSF111369">
    <property type="entry name" value="HlyD-like secretion proteins"/>
    <property type="match status" value="1"/>
</dbReference>
<name>A0A094IQ33_9GAMM</name>
<accession>A0A094IQ33</accession>
<dbReference type="GO" id="GO:0022857">
    <property type="term" value="F:transmembrane transporter activity"/>
    <property type="evidence" value="ECO:0007669"/>
    <property type="project" value="InterPro"/>
</dbReference>
<evidence type="ECO:0000313" key="10">
    <source>
        <dbReference type="Proteomes" id="UP000053718"/>
    </source>
</evidence>
<dbReference type="Gene3D" id="1.10.287.470">
    <property type="entry name" value="Helix hairpin bin"/>
    <property type="match status" value="1"/>
</dbReference>
<evidence type="ECO:0000256" key="1">
    <source>
        <dbReference type="ARBA" id="ARBA00004519"/>
    </source>
</evidence>
<dbReference type="PROSITE" id="PS51257">
    <property type="entry name" value="PROKAR_LIPOPROTEIN"/>
    <property type="match status" value="1"/>
</dbReference>
<dbReference type="AlphaFoldDB" id="A0A094IQ33"/>
<keyword evidence="4" id="KW-0732">Signal</keyword>
<dbReference type="NCBIfam" id="TIGR01730">
    <property type="entry name" value="RND_mfp"/>
    <property type="match status" value="1"/>
</dbReference>
<dbReference type="InterPro" id="IPR006143">
    <property type="entry name" value="RND_pump_MFP"/>
</dbReference>
<feature type="coiled-coil region" evidence="3">
    <location>
        <begin position="144"/>
        <end position="171"/>
    </location>
</feature>
<dbReference type="Pfam" id="PF25967">
    <property type="entry name" value="RND-MFP_C"/>
    <property type="match status" value="1"/>
</dbReference>
<evidence type="ECO:0000259" key="6">
    <source>
        <dbReference type="Pfam" id="PF25917"/>
    </source>
</evidence>
<feature type="chain" id="PRO_5001899762" evidence="4">
    <location>
        <begin position="30"/>
        <end position="381"/>
    </location>
</feature>
<feature type="domain" description="Multidrug resistance protein MdtA-like barrel-sandwich hybrid" evidence="6">
    <location>
        <begin position="65"/>
        <end position="207"/>
    </location>
</feature>
<organism evidence="9 10">
    <name type="scientific">Pseudidiomarina atlantica</name>
    <dbReference type="NCBI Taxonomy" id="1517416"/>
    <lineage>
        <taxon>Bacteria</taxon>
        <taxon>Pseudomonadati</taxon>
        <taxon>Pseudomonadota</taxon>
        <taxon>Gammaproteobacteria</taxon>
        <taxon>Alteromonadales</taxon>
        <taxon>Idiomarinaceae</taxon>
        <taxon>Pseudidiomarina</taxon>
    </lineage>
</organism>
<keyword evidence="10" id="KW-1185">Reference proteome</keyword>
<dbReference type="Pfam" id="PF25944">
    <property type="entry name" value="Beta-barrel_RND"/>
    <property type="match status" value="1"/>
</dbReference>
<evidence type="ECO:0000313" key="9">
    <source>
        <dbReference type="EMBL" id="KFZ29795.1"/>
    </source>
</evidence>
<dbReference type="eggNOG" id="COG0845">
    <property type="taxonomic scope" value="Bacteria"/>
</dbReference>
<dbReference type="InterPro" id="IPR058627">
    <property type="entry name" value="MdtA-like_C"/>
</dbReference>
<feature type="domain" description="Multidrug resistance protein MdtA-like C-terminal permuted SH3" evidence="8">
    <location>
        <begin position="306"/>
        <end position="368"/>
    </location>
</feature>
<comment type="subcellular location">
    <subcellularLocation>
        <location evidence="1">Cell inner membrane</location>
        <topology evidence="1">Lipid-anchor</topology>
    </subcellularLocation>
</comment>
<evidence type="ECO:0000259" key="5">
    <source>
        <dbReference type="Pfam" id="PF25876"/>
    </source>
</evidence>
<comment type="similarity">
    <text evidence="2">Belongs to the membrane fusion protein (MFP) (TC 8.A.1) family.</text>
</comment>
<dbReference type="Gene3D" id="2.40.420.20">
    <property type="match status" value="1"/>
</dbReference>